<dbReference type="EMBL" id="NIGF01000003">
    <property type="protein sequence ID" value="PQV64788.1"/>
    <property type="molecule type" value="Genomic_DNA"/>
</dbReference>
<sequence length="157" mass="17493">MPTSPKITRVRVSPRKKSSTLRRADEEVNLAPVAWGRRVARLVGDKFGVQMVADRSKNEGARGKTRVVIKCAKSRVAPIFVLTQMLSRVDEVWGIFLIHGEGAQVWSCDAAFVRRAAYFSRNAKVMPRAELRFKAMQRGGTLIGNLSEAEIESCHVP</sequence>
<keyword evidence="2" id="KW-1185">Reference proteome</keyword>
<protein>
    <submittedName>
        <fullName evidence="1">Uncharacterized protein</fullName>
    </submittedName>
</protein>
<dbReference type="AlphaFoldDB" id="A0A2S8SVG8"/>
<dbReference type="RefSeq" id="WP_105482677.1">
    <property type="nucleotide sequence ID" value="NZ_NIGF01000003.1"/>
</dbReference>
<accession>A0A2S8SVG8</accession>
<name>A0A2S8SVG8_9BACT</name>
<comment type="caution">
    <text evidence="1">The sequence shown here is derived from an EMBL/GenBank/DDBJ whole genome shotgun (WGS) entry which is preliminary data.</text>
</comment>
<organism evidence="1 2">
    <name type="scientific">Abditibacterium utsteinense</name>
    <dbReference type="NCBI Taxonomy" id="1960156"/>
    <lineage>
        <taxon>Bacteria</taxon>
        <taxon>Pseudomonadati</taxon>
        <taxon>Abditibacteriota</taxon>
        <taxon>Abditibacteriia</taxon>
        <taxon>Abditibacteriales</taxon>
        <taxon>Abditibacteriaceae</taxon>
        <taxon>Abditibacterium</taxon>
    </lineage>
</organism>
<evidence type="ECO:0000313" key="1">
    <source>
        <dbReference type="EMBL" id="PQV64788.1"/>
    </source>
</evidence>
<gene>
    <name evidence="1" type="ORF">B1R32_10355</name>
</gene>
<dbReference type="Proteomes" id="UP000237684">
    <property type="component" value="Unassembled WGS sequence"/>
</dbReference>
<proteinExistence type="predicted"/>
<dbReference type="InParanoid" id="A0A2S8SVG8"/>
<reference evidence="1 2" key="1">
    <citation type="journal article" date="2018" name="Syst. Appl. Microbiol.">
        <title>Abditibacterium utsteinense sp. nov., the first cultivated member of candidate phylum FBP, isolated from ice-free Antarctic soil samples.</title>
        <authorList>
            <person name="Tahon G."/>
            <person name="Tytgat B."/>
            <person name="Lebbe L."/>
            <person name="Carlier A."/>
            <person name="Willems A."/>
        </authorList>
    </citation>
    <scope>NUCLEOTIDE SEQUENCE [LARGE SCALE GENOMIC DNA]</scope>
    <source>
        <strain evidence="1 2">LMG 29911</strain>
    </source>
</reference>
<evidence type="ECO:0000313" key="2">
    <source>
        <dbReference type="Proteomes" id="UP000237684"/>
    </source>
</evidence>